<comment type="caution">
    <text evidence="2">The sequence shown here is derived from an EMBL/GenBank/DDBJ whole genome shotgun (WGS) entry which is preliminary data.</text>
</comment>
<feature type="transmembrane region" description="Helical" evidence="1">
    <location>
        <begin position="29"/>
        <end position="45"/>
    </location>
</feature>
<proteinExistence type="predicted"/>
<keyword evidence="1" id="KW-0472">Membrane</keyword>
<dbReference type="EMBL" id="JAAGWK010000032">
    <property type="protein sequence ID" value="NEL56269.1"/>
    <property type="molecule type" value="Genomic_DNA"/>
</dbReference>
<dbReference type="AlphaFoldDB" id="A0A7K3WK80"/>
<keyword evidence="1" id="KW-1133">Transmembrane helix</keyword>
<evidence type="ECO:0000256" key="1">
    <source>
        <dbReference type="SAM" id="Phobius"/>
    </source>
</evidence>
<reference evidence="2 3" key="1">
    <citation type="submission" date="2020-02" db="EMBL/GenBank/DDBJ databases">
        <title>The whole genome sequence of CPCC 205119.</title>
        <authorList>
            <person name="Jiang Z."/>
        </authorList>
    </citation>
    <scope>NUCLEOTIDE SEQUENCE [LARGE SCALE GENOMIC DNA]</scope>
    <source>
        <strain evidence="2 3">CPCC 205119</strain>
    </source>
</reference>
<protein>
    <submittedName>
        <fullName evidence="2">Uncharacterized protein</fullName>
    </submittedName>
</protein>
<keyword evidence="3" id="KW-1185">Reference proteome</keyword>
<evidence type="ECO:0000313" key="2">
    <source>
        <dbReference type="EMBL" id="NEL56269.1"/>
    </source>
</evidence>
<accession>A0A7K3WK80</accession>
<sequence>MIRIVLVLLAVWLVVSVLGFILEGLFWLAVVGVVLFVATAAFGAGRRTGVRGRRDHRAL</sequence>
<keyword evidence="1" id="KW-0812">Transmembrane</keyword>
<organism evidence="2 3">
    <name type="scientific">Goekera deserti</name>
    <dbReference type="NCBI Taxonomy" id="2497753"/>
    <lineage>
        <taxon>Bacteria</taxon>
        <taxon>Bacillati</taxon>
        <taxon>Actinomycetota</taxon>
        <taxon>Actinomycetes</taxon>
        <taxon>Geodermatophilales</taxon>
        <taxon>Geodermatophilaceae</taxon>
        <taxon>Goekera</taxon>
    </lineage>
</organism>
<evidence type="ECO:0000313" key="3">
    <source>
        <dbReference type="Proteomes" id="UP000470470"/>
    </source>
</evidence>
<gene>
    <name evidence="2" type="ORF">G1H19_20045</name>
</gene>
<dbReference type="Proteomes" id="UP000470470">
    <property type="component" value="Unassembled WGS sequence"/>
</dbReference>
<name>A0A7K3WK80_9ACTN</name>